<keyword evidence="2" id="KW-0732">Signal</keyword>
<name>A0ABR2HNS9_9EUKA</name>
<proteinExistence type="predicted"/>
<feature type="transmembrane region" description="Helical" evidence="1">
    <location>
        <begin position="158"/>
        <end position="181"/>
    </location>
</feature>
<feature type="signal peptide" evidence="2">
    <location>
        <begin position="1"/>
        <end position="15"/>
    </location>
</feature>
<evidence type="ECO:0000256" key="1">
    <source>
        <dbReference type="SAM" id="Phobius"/>
    </source>
</evidence>
<sequence length="188" mass="21822">MNICLILLLLYNSSSKQIFLYNNNLYEKELTLVFFPYDIIEVHVDKKIGVFLTKLKRNIYLDIDAINSKGKVTSYGPFKESNRIAGLYFYNRRSVLKFTNYDNRFSSLSIIFAENKIPNLNISNHSQDYPIFNIKNISMDDDIAGFGRPIIYDFKRDIIGLIVITCTLGFLALFLFLNIFLSCCCKDK</sequence>
<dbReference type="Proteomes" id="UP001470230">
    <property type="component" value="Unassembled WGS sequence"/>
</dbReference>
<dbReference type="EMBL" id="JAPFFF010000025">
    <property type="protein sequence ID" value="KAK8849969.1"/>
    <property type="molecule type" value="Genomic_DNA"/>
</dbReference>
<keyword evidence="4" id="KW-1185">Reference proteome</keyword>
<gene>
    <name evidence="3" type="ORF">M9Y10_018562</name>
</gene>
<accession>A0ABR2HNS9</accession>
<protein>
    <submittedName>
        <fullName evidence="3">Uncharacterized protein</fullName>
    </submittedName>
</protein>
<keyword evidence="1" id="KW-1133">Transmembrane helix</keyword>
<organism evidence="3 4">
    <name type="scientific">Tritrichomonas musculus</name>
    <dbReference type="NCBI Taxonomy" id="1915356"/>
    <lineage>
        <taxon>Eukaryota</taxon>
        <taxon>Metamonada</taxon>
        <taxon>Parabasalia</taxon>
        <taxon>Tritrichomonadida</taxon>
        <taxon>Tritrichomonadidae</taxon>
        <taxon>Tritrichomonas</taxon>
    </lineage>
</organism>
<keyword evidence="1" id="KW-0472">Membrane</keyword>
<evidence type="ECO:0000256" key="2">
    <source>
        <dbReference type="SAM" id="SignalP"/>
    </source>
</evidence>
<evidence type="ECO:0000313" key="4">
    <source>
        <dbReference type="Proteomes" id="UP001470230"/>
    </source>
</evidence>
<comment type="caution">
    <text evidence="3">The sequence shown here is derived from an EMBL/GenBank/DDBJ whole genome shotgun (WGS) entry which is preliminary data.</text>
</comment>
<reference evidence="3 4" key="1">
    <citation type="submission" date="2024-04" db="EMBL/GenBank/DDBJ databases">
        <title>Tritrichomonas musculus Genome.</title>
        <authorList>
            <person name="Alves-Ferreira E."/>
            <person name="Grigg M."/>
            <person name="Lorenzi H."/>
            <person name="Galac M."/>
        </authorList>
    </citation>
    <scope>NUCLEOTIDE SEQUENCE [LARGE SCALE GENOMIC DNA]</scope>
    <source>
        <strain evidence="3 4">EAF2021</strain>
    </source>
</reference>
<evidence type="ECO:0000313" key="3">
    <source>
        <dbReference type="EMBL" id="KAK8849969.1"/>
    </source>
</evidence>
<feature type="chain" id="PRO_5046932192" evidence="2">
    <location>
        <begin position="16"/>
        <end position="188"/>
    </location>
</feature>
<keyword evidence="1" id="KW-0812">Transmembrane</keyword>